<comment type="caution">
    <text evidence="2">The sequence shown here is derived from an EMBL/GenBank/DDBJ whole genome shotgun (WGS) entry which is preliminary data.</text>
</comment>
<gene>
    <name evidence="2" type="ORF">FAGAP_8534</name>
</gene>
<organism evidence="2 3">
    <name type="scientific">Fusarium agapanthi</name>
    <dbReference type="NCBI Taxonomy" id="1803897"/>
    <lineage>
        <taxon>Eukaryota</taxon>
        <taxon>Fungi</taxon>
        <taxon>Dikarya</taxon>
        <taxon>Ascomycota</taxon>
        <taxon>Pezizomycotina</taxon>
        <taxon>Sordariomycetes</taxon>
        <taxon>Hypocreomycetidae</taxon>
        <taxon>Hypocreales</taxon>
        <taxon>Nectriaceae</taxon>
        <taxon>Fusarium</taxon>
        <taxon>Fusarium fujikuroi species complex</taxon>
    </lineage>
</organism>
<protein>
    <recommendedName>
        <fullName evidence="1">DUF4246 domain-containing protein</fullName>
    </recommendedName>
</protein>
<proteinExistence type="predicted"/>
<keyword evidence="3" id="KW-1185">Reference proteome</keyword>
<dbReference type="InterPro" id="IPR025340">
    <property type="entry name" value="DUF4246"/>
</dbReference>
<evidence type="ECO:0000313" key="2">
    <source>
        <dbReference type="EMBL" id="KAF4495329.1"/>
    </source>
</evidence>
<feature type="domain" description="DUF4246" evidence="1">
    <location>
        <begin position="4"/>
        <end position="201"/>
    </location>
</feature>
<name>A0A9P5B4Q0_9HYPO</name>
<dbReference type="EMBL" id="LUFC02000655">
    <property type="protein sequence ID" value="KAF4495329.1"/>
    <property type="molecule type" value="Genomic_DNA"/>
</dbReference>
<sequence>MSMDDGSVKLTSCINNLHPKHSDIYEKVEKLIERALPAWDHSVSFVKDWDIISAGRTKARFPRPENPEDADGDLLYDTRKKNAWEEIREPVEPEAPEFKVWDYGVKPGMSLRERFKDLQVIVKMASIELTPDMPVFRPGGWHVEGQMNEHIVGTALYYLDSENVKPSYLQFCMQTDHYQEDWNVSRQEAYGWMEQVYGTRLNGGDCLQ</sequence>
<evidence type="ECO:0000313" key="3">
    <source>
        <dbReference type="Proteomes" id="UP000737391"/>
    </source>
</evidence>
<dbReference type="InterPro" id="IPR049192">
    <property type="entry name" value="DUF4246_C"/>
</dbReference>
<dbReference type="PANTHER" id="PTHR33119">
    <property type="entry name" value="IFI3P"/>
    <property type="match status" value="1"/>
</dbReference>
<dbReference type="PANTHER" id="PTHR33119:SF1">
    <property type="entry name" value="FE2OG DIOXYGENASE DOMAIN-CONTAINING PROTEIN"/>
    <property type="match status" value="1"/>
</dbReference>
<dbReference type="Proteomes" id="UP000737391">
    <property type="component" value="Unassembled WGS sequence"/>
</dbReference>
<dbReference type="Pfam" id="PF14033">
    <property type="entry name" value="DUF4246"/>
    <property type="match status" value="1"/>
</dbReference>
<dbReference type="OrthoDB" id="415532at2759"/>
<evidence type="ECO:0000259" key="1">
    <source>
        <dbReference type="Pfam" id="PF14033"/>
    </source>
</evidence>
<dbReference type="AlphaFoldDB" id="A0A9P5B4Q0"/>
<reference evidence="2" key="1">
    <citation type="submission" date="2020-01" db="EMBL/GenBank/DDBJ databases">
        <title>Identification and distribution of gene clusters putatively required for synthesis of sphingolipid metabolism inhibitors in phylogenetically diverse species of the filamentous fungus Fusarium.</title>
        <authorList>
            <person name="Kim H.-S."/>
            <person name="Busman M."/>
            <person name="Brown D.W."/>
            <person name="Divon H."/>
            <person name="Uhlig S."/>
            <person name="Proctor R.H."/>
        </authorList>
    </citation>
    <scope>NUCLEOTIDE SEQUENCE</scope>
    <source>
        <strain evidence="2">NRRL 31653</strain>
    </source>
</reference>
<accession>A0A9P5B4Q0</accession>